<reference evidence="2" key="1">
    <citation type="journal article" date="2022" name="Plant J.">
        <title>Strategies of tolerance reflected in two North American maple genomes.</title>
        <authorList>
            <person name="McEvoy S.L."/>
            <person name="Sezen U.U."/>
            <person name="Trouern-Trend A."/>
            <person name="McMahon S.M."/>
            <person name="Schaberg P.G."/>
            <person name="Yang J."/>
            <person name="Wegrzyn J.L."/>
            <person name="Swenson N.G."/>
        </authorList>
    </citation>
    <scope>NUCLEOTIDE SEQUENCE</scope>
    <source>
        <strain evidence="2">91603</strain>
    </source>
</reference>
<dbReference type="EMBL" id="JAJSOW010000105">
    <property type="protein sequence ID" value="KAI9165341.1"/>
    <property type="molecule type" value="Genomic_DNA"/>
</dbReference>
<evidence type="ECO:0000313" key="2">
    <source>
        <dbReference type="EMBL" id="KAI9165341.1"/>
    </source>
</evidence>
<dbReference type="PANTHER" id="PTHR33223:SF10">
    <property type="entry name" value="AMINOTRANSFERASE-LIKE PLANT MOBILE DOMAIN-CONTAINING PROTEIN"/>
    <property type="match status" value="1"/>
</dbReference>
<comment type="caution">
    <text evidence="2">The sequence shown here is derived from an EMBL/GenBank/DDBJ whole genome shotgun (WGS) entry which is preliminary data.</text>
</comment>
<dbReference type="InterPro" id="IPR005162">
    <property type="entry name" value="Retrotrans_gag_dom"/>
</dbReference>
<evidence type="ECO:0000259" key="1">
    <source>
        <dbReference type="Pfam" id="PF03732"/>
    </source>
</evidence>
<name>A0AAD5II46_ACENE</name>
<accession>A0AAD5II46</accession>
<sequence>MCKMFLSTLTDSAKTWFRKLPPGSVDSFSKPTKAFYAQFQGIKPRPKDLILLQYLIQEQGETLRSYVEKFHKEVIQMGVLNEKETLANF</sequence>
<dbReference type="Proteomes" id="UP001064489">
    <property type="component" value="Chromosome 10"/>
</dbReference>
<reference evidence="2" key="2">
    <citation type="submission" date="2023-02" db="EMBL/GenBank/DDBJ databases">
        <authorList>
            <person name="Swenson N.G."/>
            <person name="Wegrzyn J.L."/>
            <person name="Mcevoy S.L."/>
        </authorList>
    </citation>
    <scope>NUCLEOTIDE SEQUENCE</scope>
    <source>
        <strain evidence="2">91603</strain>
        <tissue evidence="2">Leaf</tissue>
    </source>
</reference>
<keyword evidence="3" id="KW-1185">Reference proteome</keyword>
<feature type="domain" description="Retrotransposon gag" evidence="1">
    <location>
        <begin position="3"/>
        <end position="86"/>
    </location>
</feature>
<organism evidence="2 3">
    <name type="scientific">Acer negundo</name>
    <name type="common">Box elder</name>
    <dbReference type="NCBI Taxonomy" id="4023"/>
    <lineage>
        <taxon>Eukaryota</taxon>
        <taxon>Viridiplantae</taxon>
        <taxon>Streptophyta</taxon>
        <taxon>Embryophyta</taxon>
        <taxon>Tracheophyta</taxon>
        <taxon>Spermatophyta</taxon>
        <taxon>Magnoliopsida</taxon>
        <taxon>eudicotyledons</taxon>
        <taxon>Gunneridae</taxon>
        <taxon>Pentapetalae</taxon>
        <taxon>rosids</taxon>
        <taxon>malvids</taxon>
        <taxon>Sapindales</taxon>
        <taxon>Sapindaceae</taxon>
        <taxon>Hippocastanoideae</taxon>
        <taxon>Acereae</taxon>
        <taxon>Acer</taxon>
    </lineage>
</organism>
<evidence type="ECO:0000313" key="3">
    <source>
        <dbReference type="Proteomes" id="UP001064489"/>
    </source>
</evidence>
<dbReference type="AlphaFoldDB" id="A0AAD5II46"/>
<protein>
    <recommendedName>
        <fullName evidence="1">Retrotransposon gag domain-containing protein</fullName>
    </recommendedName>
</protein>
<dbReference type="PANTHER" id="PTHR33223">
    <property type="entry name" value="CCHC-TYPE DOMAIN-CONTAINING PROTEIN"/>
    <property type="match status" value="1"/>
</dbReference>
<proteinExistence type="predicted"/>
<dbReference type="Pfam" id="PF03732">
    <property type="entry name" value="Retrotrans_gag"/>
    <property type="match status" value="1"/>
</dbReference>
<gene>
    <name evidence="2" type="ORF">LWI28_012207</name>
</gene>